<evidence type="ECO:0000256" key="4">
    <source>
        <dbReference type="SAM" id="SignalP"/>
    </source>
</evidence>
<feature type="signal peptide" evidence="4">
    <location>
        <begin position="1"/>
        <end position="27"/>
    </location>
</feature>
<dbReference type="PROSITE" id="PS51257">
    <property type="entry name" value="PROKAR_LIPOPROTEIN"/>
    <property type="match status" value="1"/>
</dbReference>
<accession>C0E0X7</accession>
<evidence type="ECO:0000256" key="3">
    <source>
        <dbReference type="ARBA" id="ARBA00022729"/>
    </source>
</evidence>
<keyword evidence="3 4" id="KW-0732">Signal</keyword>
<reference evidence="6 7" key="1">
    <citation type="submission" date="2009-01" db="EMBL/GenBank/DDBJ databases">
        <authorList>
            <person name="Fulton L."/>
            <person name="Clifton S."/>
            <person name="Chinwalla A.T."/>
            <person name="Mitreva M."/>
            <person name="Sodergren E."/>
            <person name="Weinstock G."/>
            <person name="Clifton S."/>
            <person name="Dooling D.J."/>
            <person name="Fulton B."/>
            <person name="Minx P."/>
            <person name="Pepin K.H."/>
            <person name="Johnson M."/>
            <person name="Bhonagiri V."/>
            <person name="Nash W.E."/>
            <person name="Mardis E.R."/>
            <person name="Wilson R.K."/>
        </authorList>
    </citation>
    <scope>NUCLEOTIDE SEQUENCE [LARGE SCALE GENOMIC DNA]</scope>
    <source>
        <strain evidence="6 7">ATCC 33806</strain>
    </source>
</reference>
<name>C0E0X7_9CORY</name>
<dbReference type="RefSeq" id="WP_005519980.1">
    <property type="nucleotide sequence ID" value="NZ_EQ973328.1"/>
</dbReference>
<dbReference type="GO" id="GO:0030246">
    <property type="term" value="F:carbohydrate binding"/>
    <property type="evidence" value="ECO:0007669"/>
    <property type="project" value="UniProtKB-ARBA"/>
</dbReference>
<comment type="caution">
    <text evidence="6">The sequence shown here is derived from an EMBL/GenBank/DDBJ whole genome shotgun (WGS) entry which is preliminary data.</text>
</comment>
<dbReference type="EMBL" id="ACEB01000006">
    <property type="protein sequence ID" value="EEG27775.1"/>
    <property type="molecule type" value="Genomic_DNA"/>
</dbReference>
<evidence type="ECO:0000259" key="5">
    <source>
        <dbReference type="Pfam" id="PF13407"/>
    </source>
</evidence>
<dbReference type="PANTHER" id="PTHR46847:SF1">
    <property type="entry name" value="D-ALLOSE-BINDING PERIPLASMIC PROTEIN-RELATED"/>
    <property type="match status" value="1"/>
</dbReference>
<proteinExistence type="inferred from homology"/>
<dbReference type="InterPro" id="IPR025997">
    <property type="entry name" value="SBP_2_dom"/>
</dbReference>
<evidence type="ECO:0000313" key="7">
    <source>
        <dbReference type="Proteomes" id="UP000006247"/>
    </source>
</evidence>
<feature type="domain" description="Periplasmic binding protein" evidence="5">
    <location>
        <begin position="50"/>
        <end position="302"/>
    </location>
</feature>
<dbReference type="Pfam" id="PF13407">
    <property type="entry name" value="Peripla_BP_4"/>
    <property type="match status" value="1"/>
</dbReference>
<evidence type="ECO:0000313" key="6">
    <source>
        <dbReference type="EMBL" id="EEG27775.1"/>
    </source>
</evidence>
<sequence length="325" mass="33797">MFSTKLRKTLAVIASATLLCTSLTACNRDSGGNNATGDHTATGSASTKTITFALSTQANPFFVQMRESAQKKADELGLAINFQDAADDSATQSNQLANAAASGTGVVIINPTDSDAMASAVQQLVDEKIPVVAVDRAVNNANVASYIASDNETGGKQAAKVLSDAINGEGEILVLQGKTGSSASRERGKGFDEGLKGNPNIKVVAKQTAEFERAKGLDVTTNLLQAHPNVKAIFAENDEMALGAIEALGSKAGKDVKVIGFDGAEDALKAIKDGRMYASIAQQPVKMAEQAVIEASKLLKGETATKKMQVEVVAATKENVDKFSS</sequence>
<gene>
    <name evidence="6" type="ORF">CORMATOL_00627</name>
</gene>
<evidence type="ECO:0000256" key="2">
    <source>
        <dbReference type="ARBA" id="ARBA00007639"/>
    </source>
</evidence>
<feature type="chain" id="PRO_5002897603" evidence="4">
    <location>
        <begin position="28"/>
        <end position="325"/>
    </location>
</feature>
<comment type="subcellular location">
    <subcellularLocation>
        <location evidence="1">Cell envelope</location>
    </subcellularLocation>
</comment>
<dbReference type="Gene3D" id="3.40.50.2300">
    <property type="match status" value="2"/>
</dbReference>
<dbReference type="AlphaFoldDB" id="C0E0X7"/>
<dbReference type="SUPFAM" id="SSF53822">
    <property type="entry name" value="Periplasmic binding protein-like I"/>
    <property type="match status" value="1"/>
</dbReference>
<dbReference type="GO" id="GO:0030313">
    <property type="term" value="C:cell envelope"/>
    <property type="evidence" value="ECO:0007669"/>
    <property type="project" value="UniProtKB-SubCell"/>
</dbReference>
<dbReference type="Proteomes" id="UP000006247">
    <property type="component" value="Unassembled WGS sequence"/>
</dbReference>
<evidence type="ECO:0000256" key="1">
    <source>
        <dbReference type="ARBA" id="ARBA00004196"/>
    </source>
</evidence>
<dbReference type="InterPro" id="IPR028082">
    <property type="entry name" value="Peripla_BP_I"/>
</dbReference>
<dbReference type="PANTHER" id="PTHR46847">
    <property type="entry name" value="D-ALLOSE-BINDING PERIPLASMIC PROTEIN-RELATED"/>
    <property type="match status" value="1"/>
</dbReference>
<protein>
    <submittedName>
        <fullName evidence="6">Sugar-binding domain protein</fullName>
    </submittedName>
</protein>
<comment type="similarity">
    <text evidence="2">Belongs to the bacterial solute-binding protein 2 family.</text>
</comment>
<dbReference type="HOGENOM" id="CLU_037628_3_2_11"/>
<organism evidence="6 7">
    <name type="scientific">Corynebacterium matruchotii ATCC 33806</name>
    <dbReference type="NCBI Taxonomy" id="566549"/>
    <lineage>
        <taxon>Bacteria</taxon>
        <taxon>Bacillati</taxon>
        <taxon>Actinomycetota</taxon>
        <taxon>Actinomycetes</taxon>
        <taxon>Mycobacteriales</taxon>
        <taxon>Corynebacteriaceae</taxon>
        <taxon>Corynebacterium</taxon>
    </lineage>
</organism>